<keyword evidence="2" id="KW-1185">Reference proteome</keyword>
<evidence type="ECO:0008006" key="3">
    <source>
        <dbReference type="Google" id="ProtNLM"/>
    </source>
</evidence>
<gene>
    <name evidence="1" type="ORF">MA16_Dca008912</name>
</gene>
<proteinExistence type="predicted"/>
<sequence>MDRMSCPDERKESLATFILDKVAKRWWRGQHKDKLRDISNLLVNWKDFVELFKEWFVHISSRRQM</sequence>
<evidence type="ECO:0000313" key="1">
    <source>
        <dbReference type="EMBL" id="PKU78287.1"/>
    </source>
</evidence>
<organism evidence="1 2">
    <name type="scientific">Dendrobium catenatum</name>
    <dbReference type="NCBI Taxonomy" id="906689"/>
    <lineage>
        <taxon>Eukaryota</taxon>
        <taxon>Viridiplantae</taxon>
        <taxon>Streptophyta</taxon>
        <taxon>Embryophyta</taxon>
        <taxon>Tracheophyta</taxon>
        <taxon>Spermatophyta</taxon>
        <taxon>Magnoliopsida</taxon>
        <taxon>Liliopsida</taxon>
        <taxon>Asparagales</taxon>
        <taxon>Orchidaceae</taxon>
        <taxon>Epidendroideae</taxon>
        <taxon>Malaxideae</taxon>
        <taxon>Dendrobiinae</taxon>
        <taxon>Dendrobium</taxon>
    </lineage>
</organism>
<name>A0A2I0WRM9_9ASPA</name>
<evidence type="ECO:0000313" key="2">
    <source>
        <dbReference type="Proteomes" id="UP000233837"/>
    </source>
</evidence>
<reference evidence="1 2" key="1">
    <citation type="journal article" date="2016" name="Sci. Rep.">
        <title>The Dendrobium catenatum Lindl. genome sequence provides insights into polysaccharide synthase, floral development and adaptive evolution.</title>
        <authorList>
            <person name="Zhang G.Q."/>
            <person name="Xu Q."/>
            <person name="Bian C."/>
            <person name="Tsai W.C."/>
            <person name="Yeh C.M."/>
            <person name="Liu K.W."/>
            <person name="Yoshida K."/>
            <person name="Zhang L.S."/>
            <person name="Chang S.B."/>
            <person name="Chen F."/>
            <person name="Shi Y."/>
            <person name="Su Y.Y."/>
            <person name="Zhang Y.Q."/>
            <person name="Chen L.J."/>
            <person name="Yin Y."/>
            <person name="Lin M."/>
            <person name="Huang H."/>
            <person name="Deng H."/>
            <person name="Wang Z.W."/>
            <person name="Zhu S.L."/>
            <person name="Zhao X."/>
            <person name="Deng C."/>
            <person name="Niu S.C."/>
            <person name="Huang J."/>
            <person name="Wang M."/>
            <person name="Liu G.H."/>
            <person name="Yang H.J."/>
            <person name="Xiao X.J."/>
            <person name="Hsiao Y.Y."/>
            <person name="Wu W.L."/>
            <person name="Chen Y.Y."/>
            <person name="Mitsuda N."/>
            <person name="Ohme-Takagi M."/>
            <person name="Luo Y.B."/>
            <person name="Van de Peer Y."/>
            <person name="Liu Z.J."/>
        </authorList>
    </citation>
    <scope>NUCLEOTIDE SEQUENCE [LARGE SCALE GENOMIC DNA]</scope>
    <source>
        <tissue evidence="1">The whole plant</tissue>
    </source>
</reference>
<dbReference type="AlphaFoldDB" id="A0A2I0WRM9"/>
<reference evidence="1 2" key="2">
    <citation type="journal article" date="2017" name="Nature">
        <title>The Apostasia genome and the evolution of orchids.</title>
        <authorList>
            <person name="Zhang G.Q."/>
            <person name="Liu K.W."/>
            <person name="Li Z."/>
            <person name="Lohaus R."/>
            <person name="Hsiao Y.Y."/>
            <person name="Niu S.C."/>
            <person name="Wang J.Y."/>
            <person name="Lin Y.C."/>
            <person name="Xu Q."/>
            <person name="Chen L.J."/>
            <person name="Yoshida K."/>
            <person name="Fujiwara S."/>
            <person name="Wang Z.W."/>
            <person name="Zhang Y.Q."/>
            <person name="Mitsuda N."/>
            <person name="Wang M."/>
            <person name="Liu G.H."/>
            <person name="Pecoraro L."/>
            <person name="Huang H.X."/>
            <person name="Xiao X.J."/>
            <person name="Lin M."/>
            <person name="Wu X.Y."/>
            <person name="Wu W.L."/>
            <person name="Chen Y.Y."/>
            <person name="Chang S.B."/>
            <person name="Sakamoto S."/>
            <person name="Ohme-Takagi M."/>
            <person name="Yagi M."/>
            <person name="Zeng S.J."/>
            <person name="Shen C.Y."/>
            <person name="Yeh C.M."/>
            <person name="Luo Y.B."/>
            <person name="Tsai W.C."/>
            <person name="Van de Peer Y."/>
            <person name="Liu Z.J."/>
        </authorList>
    </citation>
    <scope>NUCLEOTIDE SEQUENCE [LARGE SCALE GENOMIC DNA]</scope>
    <source>
        <tissue evidence="1">The whole plant</tissue>
    </source>
</reference>
<protein>
    <recommendedName>
        <fullName evidence="3">Retrotransposon gag domain-containing protein</fullName>
    </recommendedName>
</protein>
<dbReference type="EMBL" id="KZ502458">
    <property type="protein sequence ID" value="PKU78287.1"/>
    <property type="molecule type" value="Genomic_DNA"/>
</dbReference>
<accession>A0A2I0WRM9</accession>
<dbReference type="Proteomes" id="UP000233837">
    <property type="component" value="Unassembled WGS sequence"/>
</dbReference>